<comment type="caution">
    <text evidence="1">The sequence shown here is derived from an EMBL/GenBank/DDBJ whole genome shotgun (WGS) entry which is preliminary data.</text>
</comment>
<evidence type="ECO:0000313" key="1">
    <source>
        <dbReference type="EMBL" id="MDP9844070.1"/>
    </source>
</evidence>
<protein>
    <submittedName>
        <fullName evidence="1">DnaJ-class molecular chaperone</fullName>
    </submittedName>
</protein>
<dbReference type="InterPro" id="IPR038500">
    <property type="entry name" value="Antitermination_sf"/>
</dbReference>
<reference evidence="1 2" key="1">
    <citation type="submission" date="2023-07" db="EMBL/GenBank/DDBJ databases">
        <title>Sequencing the genomes of 1000 actinobacteria strains.</title>
        <authorList>
            <person name="Klenk H.-P."/>
        </authorList>
    </citation>
    <scope>NUCLEOTIDE SEQUENCE [LARGE SCALE GENOMIC DNA]</scope>
    <source>
        <strain evidence="1 2">DSM 46740</strain>
    </source>
</reference>
<sequence length="100" mass="10120">MPELGQHVLGIPTEGGGKVVLPFLTREQAEKIKASFADVAPVAGQKKAKARAGMKKTCGDCGGAGGHDKERETTTAGGGAVVTTVWVGCRRCKGGGRVAG</sequence>
<evidence type="ECO:0000313" key="2">
    <source>
        <dbReference type="Proteomes" id="UP001225356"/>
    </source>
</evidence>
<keyword evidence="2" id="KW-1185">Reference proteome</keyword>
<gene>
    <name evidence="1" type="ORF">J2853_003281</name>
</gene>
<name>A0ABT9QCF8_9ACTN</name>
<accession>A0ABT9QCF8</accession>
<dbReference type="Proteomes" id="UP001225356">
    <property type="component" value="Unassembled WGS sequence"/>
</dbReference>
<organism evidence="1 2">
    <name type="scientific">Streptosporangium lutulentum</name>
    <dbReference type="NCBI Taxonomy" id="1461250"/>
    <lineage>
        <taxon>Bacteria</taxon>
        <taxon>Bacillati</taxon>
        <taxon>Actinomycetota</taxon>
        <taxon>Actinomycetes</taxon>
        <taxon>Streptosporangiales</taxon>
        <taxon>Streptosporangiaceae</taxon>
        <taxon>Streptosporangium</taxon>
    </lineage>
</organism>
<dbReference type="Gene3D" id="1.10.274.110">
    <property type="match status" value="1"/>
</dbReference>
<proteinExistence type="predicted"/>
<dbReference type="RefSeq" id="WP_307558654.1">
    <property type="nucleotide sequence ID" value="NZ_JAUSQU010000001.1"/>
</dbReference>
<dbReference type="EMBL" id="JAUSQU010000001">
    <property type="protein sequence ID" value="MDP9844070.1"/>
    <property type="molecule type" value="Genomic_DNA"/>
</dbReference>